<proteinExistence type="predicted"/>
<protein>
    <submittedName>
        <fullName evidence="1">Uncharacterized protein</fullName>
    </submittedName>
</protein>
<accession>A0A2S2R2C2</accession>
<reference evidence="1" key="1">
    <citation type="submission" date="2018-04" db="EMBL/GenBank/DDBJ databases">
        <title>Transcriptome assembly of Sipha flava.</title>
        <authorList>
            <person name="Scully E.D."/>
            <person name="Geib S.M."/>
            <person name="Palmer N.A."/>
            <person name="Koch K."/>
            <person name="Bradshaw J."/>
            <person name="Heng-Moss T."/>
            <person name="Sarath G."/>
        </authorList>
    </citation>
    <scope>NUCLEOTIDE SEQUENCE</scope>
</reference>
<dbReference type="OrthoDB" id="6613941at2759"/>
<name>A0A2S2R2C2_9HEMI</name>
<sequence>MKMYFTNLSTDGKVKPLSETMASELGSNLLWYFFIKKNRQCNLKVFIVLIVPLRPLVQSENKCETIVSTDVLPLALPSEALENKNKRINEPIQLTKKKVLGIYI</sequence>
<dbReference type="AlphaFoldDB" id="A0A2S2R2C2"/>
<gene>
    <name evidence="1" type="ORF">g.37398</name>
</gene>
<evidence type="ECO:0000313" key="1">
    <source>
        <dbReference type="EMBL" id="MBY83920.1"/>
    </source>
</evidence>
<dbReference type="EMBL" id="GGMS01014717">
    <property type="protein sequence ID" value="MBY83920.1"/>
    <property type="molecule type" value="Transcribed_RNA"/>
</dbReference>
<organism evidence="1">
    <name type="scientific">Sipha flava</name>
    <name type="common">yellow sugarcane aphid</name>
    <dbReference type="NCBI Taxonomy" id="143950"/>
    <lineage>
        <taxon>Eukaryota</taxon>
        <taxon>Metazoa</taxon>
        <taxon>Ecdysozoa</taxon>
        <taxon>Arthropoda</taxon>
        <taxon>Hexapoda</taxon>
        <taxon>Insecta</taxon>
        <taxon>Pterygota</taxon>
        <taxon>Neoptera</taxon>
        <taxon>Paraneoptera</taxon>
        <taxon>Hemiptera</taxon>
        <taxon>Sternorrhyncha</taxon>
        <taxon>Aphidomorpha</taxon>
        <taxon>Aphidoidea</taxon>
        <taxon>Aphididae</taxon>
        <taxon>Sipha</taxon>
    </lineage>
</organism>